<dbReference type="AlphaFoldDB" id="A0A6J7GTT0"/>
<dbReference type="InterPro" id="IPR017972">
    <property type="entry name" value="Cyt_P450_CS"/>
</dbReference>
<dbReference type="Pfam" id="PF00067">
    <property type="entry name" value="p450"/>
    <property type="match status" value="1"/>
</dbReference>
<dbReference type="PRINTS" id="PR00359">
    <property type="entry name" value="BP450"/>
</dbReference>
<dbReference type="GO" id="GO:0016705">
    <property type="term" value="F:oxidoreductase activity, acting on paired donors, with incorporation or reduction of molecular oxygen"/>
    <property type="evidence" value="ECO:0007669"/>
    <property type="project" value="InterPro"/>
</dbReference>
<name>A0A6J7GTT0_9ZZZZ</name>
<organism evidence="2">
    <name type="scientific">freshwater metagenome</name>
    <dbReference type="NCBI Taxonomy" id="449393"/>
    <lineage>
        <taxon>unclassified sequences</taxon>
        <taxon>metagenomes</taxon>
        <taxon>ecological metagenomes</taxon>
    </lineage>
</organism>
<accession>A0A6J7GTT0</accession>
<sequence length="390" mass="42877">MNAVIDPDLLPFAQPNFQADPYPYYQVVRDLTPVYASPAGVQVVVRHADVFRLLRDPRLSARQLDFGVASIFHDSMMGQDSPDHARLRKISASWFSPARVAEWSVVMTGLVDEALDEAARQGGMNVPDDLSFPATFGTMAYILGVGTHEAQTCRQATLDIGRALRPAATDDDVAGAHNAFAWYVSYIQELIDHKRRNPGDGMLDAFIAAEAAGAMSSAEVMATTTLFYAVGHLDNSFMIHNGIRLLIERPELARAFAEDSETRMSVVAEILRIDTPEQFVTRYVTEDIEVDSVVLPAGEVALLMLGSGNRDELEFPEPDTFFGDRPNVQKMHLAFGGGQHGCAGQVLARAQGDIAIARFFQRFPHARLSSEVEFANTEFIRGIRSMPVSV</sequence>
<dbReference type="GO" id="GO:0005506">
    <property type="term" value="F:iron ion binding"/>
    <property type="evidence" value="ECO:0007669"/>
    <property type="project" value="InterPro"/>
</dbReference>
<dbReference type="Gene3D" id="1.10.630.10">
    <property type="entry name" value="Cytochrome P450"/>
    <property type="match status" value="1"/>
</dbReference>
<evidence type="ECO:0000313" key="2">
    <source>
        <dbReference type="EMBL" id="CAB4907673.1"/>
    </source>
</evidence>
<comment type="similarity">
    <text evidence="1">Belongs to the cytochrome P450 family.</text>
</comment>
<dbReference type="InterPro" id="IPR036396">
    <property type="entry name" value="Cyt_P450_sf"/>
</dbReference>
<dbReference type="GO" id="GO:0020037">
    <property type="term" value="F:heme binding"/>
    <property type="evidence" value="ECO:0007669"/>
    <property type="project" value="InterPro"/>
</dbReference>
<dbReference type="SUPFAM" id="SSF48264">
    <property type="entry name" value="Cytochrome P450"/>
    <property type="match status" value="1"/>
</dbReference>
<evidence type="ECO:0000256" key="1">
    <source>
        <dbReference type="ARBA" id="ARBA00010617"/>
    </source>
</evidence>
<dbReference type="PROSITE" id="PS00086">
    <property type="entry name" value="CYTOCHROME_P450"/>
    <property type="match status" value="1"/>
</dbReference>
<dbReference type="InterPro" id="IPR001128">
    <property type="entry name" value="Cyt_P450"/>
</dbReference>
<dbReference type="InterPro" id="IPR002397">
    <property type="entry name" value="Cyt_P450_B"/>
</dbReference>
<reference evidence="2" key="1">
    <citation type="submission" date="2020-05" db="EMBL/GenBank/DDBJ databases">
        <authorList>
            <person name="Chiriac C."/>
            <person name="Salcher M."/>
            <person name="Ghai R."/>
            <person name="Kavagutti S V."/>
        </authorList>
    </citation>
    <scope>NUCLEOTIDE SEQUENCE</scope>
</reference>
<proteinExistence type="inferred from homology"/>
<protein>
    <submittedName>
        <fullName evidence="2">Unannotated protein</fullName>
    </submittedName>
</protein>
<dbReference type="PANTHER" id="PTHR46696:SF1">
    <property type="entry name" value="CYTOCHROME P450 YJIB-RELATED"/>
    <property type="match status" value="1"/>
</dbReference>
<dbReference type="EMBL" id="CAFBMR010000013">
    <property type="protein sequence ID" value="CAB4907673.1"/>
    <property type="molecule type" value="Genomic_DNA"/>
</dbReference>
<dbReference type="GO" id="GO:0004497">
    <property type="term" value="F:monooxygenase activity"/>
    <property type="evidence" value="ECO:0007669"/>
    <property type="project" value="InterPro"/>
</dbReference>
<dbReference type="PANTHER" id="PTHR46696">
    <property type="entry name" value="P450, PUTATIVE (EUROFUNG)-RELATED"/>
    <property type="match status" value="1"/>
</dbReference>
<gene>
    <name evidence="2" type="ORF">UFOPK3610_00555</name>
</gene>